<dbReference type="RefSeq" id="XP_004829137.1">
    <property type="nucleotide sequence ID" value="XM_004829080.1"/>
</dbReference>
<sequence>MTGKGVTIDIGKRPEGSGNQKVEKDTKGYYYESGKVRVNLTDDWFPDPEGTYRKLTHSLKDGNIESIVHKGSALSGLTGLESHTSVSVLYWSSNYQNPLLIQLGNDENEYYTTSDGSTWTNANINTTTLKSKLDKENCTKNGAHIINLTEKSNGNYRCPNGCKTNIQVSYNSSYGGITFYQPTIGSNTFSVTSFKDGSNWQLGLPSLKSVSQIKVDWKASGETNPLLYFYHQSRPYRYFRRSSSDSNTWIEVSLANAHPNGQTPQIPLDLSKSSGITYDGGGSKINITVLRSHIGEGYYGYQYSLRGASFTVESVTHNGTLLTGISFQGTLISVSGYYYGGKNPTDQSNILLIEVVASGNSKYSYYQKKNKSSNEWTELDRSGKRLVDEALKVILINLKKLKETLDKLDQLEARLEKLNKKLNESHNTGVLAGSSVGTGLGGAGLGALAVWKGPALIARLITRL</sequence>
<gene>
    <name evidence="3" type="ORF">BEWA_023200</name>
</gene>
<dbReference type="STRING" id="1537102.L0AWT0"/>
<feature type="coiled-coil region" evidence="1">
    <location>
        <begin position="391"/>
        <end position="428"/>
    </location>
</feature>
<protein>
    <submittedName>
        <fullName evidence="3">Uncharacterized protein</fullName>
    </submittedName>
</protein>
<dbReference type="VEuPathDB" id="PiroplasmaDB:BEWA_023200"/>
<evidence type="ECO:0000313" key="3">
    <source>
        <dbReference type="EMBL" id="AFZ79471.1"/>
    </source>
</evidence>
<dbReference type="EMBL" id="CP001669">
    <property type="protein sequence ID" value="AFZ79471.1"/>
    <property type="molecule type" value="Genomic_DNA"/>
</dbReference>
<dbReference type="AlphaFoldDB" id="L0AWT0"/>
<keyword evidence="1" id="KW-0175">Coiled coil</keyword>
<reference evidence="3 4" key="1">
    <citation type="journal article" date="2012" name="BMC Genomics">
        <title>Comparative genomic analysis and phylogenetic position of Theileria equi.</title>
        <authorList>
            <person name="Kappmeyer L.S."/>
            <person name="Thiagarajan M."/>
            <person name="Herndon D.R."/>
            <person name="Ramsay J.D."/>
            <person name="Caler E."/>
            <person name="Djikeng A."/>
            <person name="Gillespie J.J."/>
            <person name="Lau A.O."/>
            <person name="Roalson E.H."/>
            <person name="Silva J.C."/>
            <person name="Silva M.G."/>
            <person name="Suarez C.E."/>
            <person name="Ueti M.W."/>
            <person name="Nene V.M."/>
            <person name="Mealey R.H."/>
            <person name="Knowles D.P."/>
            <person name="Brayton K.A."/>
        </authorList>
    </citation>
    <scope>NUCLEOTIDE SEQUENCE [LARGE SCALE GENOMIC DNA]</scope>
    <source>
        <strain evidence="3 4">WA</strain>
    </source>
</reference>
<dbReference type="GeneID" id="15807275"/>
<organism evidence="3 4">
    <name type="scientific">Theileria equi strain WA</name>
    <dbReference type="NCBI Taxonomy" id="1537102"/>
    <lineage>
        <taxon>Eukaryota</taxon>
        <taxon>Sar</taxon>
        <taxon>Alveolata</taxon>
        <taxon>Apicomplexa</taxon>
        <taxon>Aconoidasida</taxon>
        <taxon>Piroplasmida</taxon>
        <taxon>Theileriidae</taxon>
        <taxon>Theileria</taxon>
    </lineage>
</organism>
<accession>L0AWT0</accession>
<keyword evidence="4" id="KW-1185">Reference proteome</keyword>
<feature type="compositionally biased region" description="Basic and acidic residues" evidence="2">
    <location>
        <begin position="10"/>
        <end position="22"/>
    </location>
</feature>
<evidence type="ECO:0000313" key="4">
    <source>
        <dbReference type="Proteomes" id="UP000031512"/>
    </source>
</evidence>
<dbReference type="KEGG" id="beq:BEWA_023200"/>
<evidence type="ECO:0000256" key="1">
    <source>
        <dbReference type="SAM" id="Coils"/>
    </source>
</evidence>
<dbReference type="eggNOG" id="ENOG502RSZ5">
    <property type="taxonomic scope" value="Eukaryota"/>
</dbReference>
<dbReference type="Proteomes" id="UP000031512">
    <property type="component" value="Chromosome 1"/>
</dbReference>
<name>L0AWT0_THEEQ</name>
<proteinExistence type="predicted"/>
<feature type="region of interest" description="Disordered" evidence="2">
    <location>
        <begin position="1"/>
        <end position="22"/>
    </location>
</feature>
<evidence type="ECO:0000256" key="2">
    <source>
        <dbReference type="SAM" id="MobiDB-lite"/>
    </source>
</evidence>